<comment type="similarity">
    <text evidence="2">Belongs to the methyl-accepting chemotaxis (MCP) protein family.</text>
</comment>
<dbReference type="Pfam" id="PF00672">
    <property type="entry name" value="HAMP"/>
    <property type="match status" value="1"/>
</dbReference>
<keyword evidence="5" id="KW-0472">Membrane</keyword>
<protein>
    <submittedName>
        <fullName evidence="8">Methyl-accepting chemotaxis protein</fullName>
    </submittedName>
</protein>
<dbReference type="PROSITE" id="PS50111">
    <property type="entry name" value="CHEMOTAXIS_TRANSDUC_2"/>
    <property type="match status" value="1"/>
</dbReference>
<reference evidence="8 9" key="1">
    <citation type="submission" date="2020-08" db="EMBL/GenBank/DDBJ databases">
        <title>Genomic Encyclopedia of Type Strains, Phase IV (KMG-IV): sequencing the most valuable type-strain genomes for metagenomic binning, comparative biology and taxonomic classification.</title>
        <authorList>
            <person name="Goeker M."/>
        </authorList>
    </citation>
    <scope>NUCLEOTIDE SEQUENCE [LARGE SCALE GENOMIC DNA]</scope>
    <source>
        <strain evidence="8 9">DSM 29007</strain>
    </source>
</reference>
<evidence type="ECO:0000256" key="2">
    <source>
        <dbReference type="ARBA" id="ARBA00029447"/>
    </source>
</evidence>
<feature type="compositionally biased region" description="Basic residues" evidence="4">
    <location>
        <begin position="620"/>
        <end position="629"/>
    </location>
</feature>
<keyword evidence="5" id="KW-1133">Transmembrane helix</keyword>
<feature type="compositionally biased region" description="Low complexity" evidence="4">
    <location>
        <begin position="600"/>
        <end position="612"/>
    </location>
</feature>
<dbReference type="SMART" id="SM00283">
    <property type="entry name" value="MA"/>
    <property type="match status" value="1"/>
</dbReference>
<accession>A0A841H245</accession>
<dbReference type="SUPFAM" id="SSF58104">
    <property type="entry name" value="Methyl-accepting chemotaxis protein (MCP) signaling domain"/>
    <property type="match status" value="1"/>
</dbReference>
<dbReference type="EMBL" id="JACHIA010000011">
    <property type="protein sequence ID" value="MBB6071949.1"/>
    <property type="molecule type" value="Genomic_DNA"/>
</dbReference>
<dbReference type="InterPro" id="IPR004089">
    <property type="entry name" value="MCPsignal_dom"/>
</dbReference>
<dbReference type="Pfam" id="PF00015">
    <property type="entry name" value="MCPsignal"/>
    <property type="match status" value="1"/>
</dbReference>
<name>A0A841H245_9BACT</name>
<dbReference type="CDD" id="cd06225">
    <property type="entry name" value="HAMP"/>
    <property type="match status" value="1"/>
</dbReference>
<feature type="domain" description="HAMP" evidence="7">
    <location>
        <begin position="228"/>
        <end position="280"/>
    </location>
</feature>
<proteinExistence type="inferred from homology"/>
<dbReference type="RefSeq" id="WP_170035395.1">
    <property type="nucleotide sequence ID" value="NZ_JABDTL010000001.1"/>
</dbReference>
<keyword evidence="1 3" id="KW-0807">Transducer</keyword>
<dbReference type="AlphaFoldDB" id="A0A841H245"/>
<dbReference type="InterPro" id="IPR003660">
    <property type="entry name" value="HAMP_dom"/>
</dbReference>
<evidence type="ECO:0000313" key="8">
    <source>
        <dbReference type="EMBL" id="MBB6071949.1"/>
    </source>
</evidence>
<dbReference type="SMART" id="SM00304">
    <property type="entry name" value="HAMP"/>
    <property type="match status" value="1"/>
</dbReference>
<dbReference type="Gene3D" id="1.10.287.950">
    <property type="entry name" value="Methyl-accepting chemotaxis protein"/>
    <property type="match status" value="1"/>
</dbReference>
<evidence type="ECO:0000256" key="3">
    <source>
        <dbReference type="PROSITE-ProRule" id="PRU00284"/>
    </source>
</evidence>
<dbReference type="GO" id="GO:0007165">
    <property type="term" value="P:signal transduction"/>
    <property type="evidence" value="ECO:0007669"/>
    <property type="project" value="UniProtKB-KW"/>
</dbReference>
<feature type="domain" description="Methyl-accepting transducer" evidence="6">
    <location>
        <begin position="299"/>
        <end position="556"/>
    </location>
</feature>
<organism evidence="8 9">
    <name type="scientific">Longimicrobium terrae</name>
    <dbReference type="NCBI Taxonomy" id="1639882"/>
    <lineage>
        <taxon>Bacteria</taxon>
        <taxon>Pseudomonadati</taxon>
        <taxon>Gemmatimonadota</taxon>
        <taxon>Longimicrobiia</taxon>
        <taxon>Longimicrobiales</taxon>
        <taxon>Longimicrobiaceae</taxon>
        <taxon>Longimicrobium</taxon>
    </lineage>
</organism>
<feature type="region of interest" description="Disordered" evidence="4">
    <location>
        <begin position="597"/>
        <end position="629"/>
    </location>
</feature>
<dbReference type="GO" id="GO:0016020">
    <property type="term" value="C:membrane"/>
    <property type="evidence" value="ECO:0007669"/>
    <property type="project" value="InterPro"/>
</dbReference>
<evidence type="ECO:0000313" key="9">
    <source>
        <dbReference type="Proteomes" id="UP000582837"/>
    </source>
</evidence>
<dbReference type="Gene3D" id="6.10.340.10">
    <property type="match status" value="1"/>
</dbReference>
<dbReference type="PROSITE" id="PS50885">
    <property type="entry name" value="HAMP"/>
    <property type="match status" value="1"/>
</dbReference>
<sequence length="629" mass="65632">MLNTGLALSNIPVARRLWLLAGLGAAAALAVGLVAGTALLDSRRQLAETLVAEASIAASVGEAEQAVIGFKKQVQEWKNILLRGTESGNYDKYLAQFTHEEQAVQARLASLSARLRASGHPADAATADSLARLHASLGDRYRRELDRWYDPADALSYRAVDRAVRGIDRAPTEAMDAMAARVQALATDQRATSRQHADTEFRRALLWISLVLSIGLAMAFALAAAVVRGIRRPLEHALSAAERVAGGDLRGRVAVEGQDEAARLARALDTMLAELRGLVGPIQSASTALAMTTEEIGAAMAETESSVHGLDLAISQISQAAQRQAEVTDNVAVETSEIAHSAERITGGARVVGDAAEAAVATAQRSGASIRDVAQEVALAARDAARGTAEVEALAAYSEQIDGFRSAIAAIASQTNLLALNAAIEAARAGEHGRGFAVVADEVRRLAARAAESADDTSTWVVRMRTDIERSVAAMQTRGERLDRAATRADGVGEALQAVFTALDRTRTEIGGLAAEAEEIRARVGRASGLVEAVSALAQENAAAAEQMNAHSGEVAATVRSMAGRVSGTGAAADGRVSLRAIAAHIGGLTGRFRLEEDQPAPAIAEPPASSAAPPPSMRAPRRSIARAA</sequence>
<keyword evidence="5" id="KW-0812">Transmembrane</keyword>
<evidence type="ECO:0000256" key="4">
    <source>
        <dbReference type="SAM" id="MobiDB-lite"/>
    </source>
</evidence>
<feature type="transmembrane region" description="Helical" evidence="5">
    <location>
        <begin position="204"/>
        <end position="227"/>
    </location>
</feature>
<comment type="caution">
    <text evidence="8">The sequence shown here is derived from an EMBL/GenBank/DDBJ whole genome shotgun (WGS) entry which is preliminary data.</text>
</comment>
<evidence type="ECO:0000256" key="5">
    <source>
        <dbReference type="SAM" id="Phobius"/>
    </source>
</evidence>
<gene>
    <name evidence="8" type="ORF">HNQ61_003609</name>
</gene>
<evidence type="ECO:0000256" key="1">
    <source>
        <dbReference type="ARBA" id="ARBA00023224"/>
    </source>
</evidence>
<keyword evidence="9" id="KW-1185">Reference proteome</keyword>
<evidence type="ECO:0000259" key="6">
    <source>
        <dbReference type="PROSITE" id="PS50111"/>
    </source>
</evidence>
<dbReference type="PANTHER" id="PTHR32089">
    <property type="entry name" value="METHYL-ACCEPTING CHEMOTAXIS PROTEIN MCPB"/>
    <property type="match status" value="1"/>
</dbReference>
<dbReference type="Proteomes" id="UP000582837">
    <property type="component" value="Unassembled WGS sequence"/>
</dbReference>
<dbReference type="PANTHER" id="PTHR32089:SF112">
    <property type="entry name" value="LYSOZYME-LIKE PROTEIN-RELATED"/>
    <property type="match status" value="1"/>
</dbReference>
<feature type="transmembrane region" description="Helical" evidence="5">
    <location>
        <begin position="17"/>
        <end position="40"/>
    </location>
</feature>
<evidence type="ECO:0000259" key="7">
    <source>
        <dbReference type="PROSITE" id="PS50885"/>
    </source>
</evidence>